<dbReference type="SUPFAM" id="SSF54826">
    <property type="entry name" value="Enolase N-terminal domain-like"/>
    <property type="match status" value="1"/>
</dbReference>
<dbReference type="SUPFAM" id="SSF51604">
    <property type="entry name" value="Enolase C-terminal domain-like"/>
    <property type="match status" value="1"/>
</dbReference>
<name>A0A1F6A7B2_9BACT</name>
<dbReference type="SFLD" id="SFLDF00002">
    <property type="entry name" value="enolase"/>
    <property type="match status" value="1"/>
</dbReference>
<dbReference type="SFLD" id="SFLDS00001">
    <property type="entry name" value="Enolase"/>
    <property type="match status" value="1"/>
</dbReference>
<comment type="function">
    <text evidence="9">Catalyzes the reversible conversion of 2-phosphoglycerate (2-PG) into phosphoenolpyruvate (PEP). It is essential for the degradation of carbohydrates via glycolysis.</text>
</comment>
<evidence type="ECO:0000256" key="5">
    <source>
        <dbReference type="ARBA" id="ARBA00022525"/>
    </source>
</evidence>
<keyword evidence="6 9" id="KW-0460">Magnesium</keyword>
<comment type="caution">
    <text evidence="15">The sequence shown here is derived from an EMBL/GenBank/DDBJ whole genome shotgun (WGS) entry which is preliminary data.</text>
</comment>
<evidence type="ECO:0000313" key="16">
    <source>
        <dbReference type="Proteomes" id="UP000177092"/>
    </source>
</evidence>
<dbReference type="InterPro" id="IPR036849">
    <property type="entry name" value="Enolase-like_C_sf"/>
</dbReference>
<dbReference type="UniPathway" id="UPA00109">
    <property type="reaction ID" value="UER00187"/>
</dbReference>
<evidence type="ECO:0000259" key="13">
    <source>
        <dbReference type="SMART" id="SM01192"/>
    </source>
</evidence>
<feature type="binding site" evidence="11">
    <location>
        <position position="287"/>
    </location>
    <ligand>
        <name>substrate</name>
    </ligand>
</feature>
<keyword evidence="9 12" id="KW-0479">Metal-binding</keyword>
<feature type="binding site" evidence="11">
    <location>
        <position position="160"/>
    </location>
    <ligand>
        <name>substrate</name>
    </ligand>
</feature>
<dbReference type="GO" id="GO:0000287">
    <property type="term" value="F:magnesium ion binding"/>
    <property type="evidence" value="ECO:0007669"/>
    <property type="project" value="UniProtKB-UniRule"/>
</dbReference>
<dbReference type="AlphaFoldDB" id="A0A1F6A7B2"/>
<reference evidence="15 16" key="1">
    <citation type="journal article" date="2016" name="Nat. Commun.">
        <title>Thousands of microbial genomes shed light on interconnected biogeochemical processes in an aquifer system.</title>
        <authorList>
            <person name="Anantharaman K."/>
            <person name="Brown C.T."/>
            <person name="Hug L.A."/>
            <person name="Sharon I."/>
            <person name="Castelle C.J."/>
            <person name="Probst A.J."/>
            <person name="Thomas B.C."/>
            <person name="Singh A."/>
            <person name="Wilkins M.J."/>
            <person name="Karaoz U."/>
            <person name="Brodie E.L."/>
            <person name="Williams K.H."/>
            <person name="Hubbard S.S."/>
            <person name="Banfield J.F."/>
        </authorList>
    </citation>
    <scope>NUCLEOTIDE SEQUENCE [LARGE SCALE GENOMIC DNA]</scope>
</reference>
<dbReference type="HAMAP" id="MF_00318">
    <property type="entry name" value="Enolase"/>
    <property type="match status" value="1"/>
</dbReference>
<comment type="cofactor">
    <cofactor evidence="12">
        <name>Mg(2+)</name>
        <dbReference type="ChEBI" id="CHEBI:18420"/>
    </cofactor>
    <text evidence="12">Mg(2+) is required for catalysis and for stabilizing the dimer.</text>
</comment>
<comment type="subcellular location">
    <subcellularLocation>
        <location evidence="9">Cytoplasm</location>
    </subcellularLocation>
    <subcellularLocation>
        <location evidence="9">Secreted</location>
    </subcellularLocation>
    <subcellularLocation>
        <location evidence="9">Cell surface</location>
    </subcellularLocation>
    <text evidence="9">Fractions of enolase are present in both the cytoplasm and on the cell surface.</text>
</comment>
<keyword evidence="9" id="KW-0963">Cytoplasm</keyword>
<feature type="binding site" evidence="9 12">
    <location>
        <position position="246"/>
    </location>
    <ligand>
        <name>Mg(2+)</name>
        <dbReference type="ChEBI" id="CHEBI:18420"/>
    </ligand>
</feature>
<dbReference type="GO" id="GO:0009986">
    <property type="term" value="C:cell surface"/>
    <property type="evidence" value="ECO:0007669"/>
    <property type="project" value="UniProtKB-SubCell"/>
</dbReference>
<feature type="active site" description="Proton acceptor" evidence="9 10">
    <location>
        <position position="339"/>
    </location>
</feature>
<dbReference type="EMBL" id="MFJN01000041">
    <property type="protein sequence ID" value="OGG20618.1"/>
    <property type="molecule type" value="Genomic_DNA"/>
</dbReference>
<evidence type="ECO:0000256" key="9">
    <source>
        <dbReference type="HAMAP-Rule" id="MF_00318"/>
    </source>
</evidence>
<proteinExistence type="inferred from homology"/>
<feature type="binding site" evidence="9 12">
    <location>
        <position position="314"/>
    </location>
    <ligand>
        <name>Mg(2+)</name>
        <dbReference type="ChEBI" id="CHEBI:18420"/>
    </ligand>
</feature>
<dbReference type="PIRSF" id="PIRSF001400">
    <property type="entry name" value="Enolase"/>
    <property type="match status" value="1"/>
</dbReference>
<keyword evidence="15" id="KW-0670">Pyruvate</keyword>
<dbReference type="Gene3D" id="3.20.20.120">
    <property type="entry name" value="Enolase-like C-terminal domain"/>
    <property type="match status" value="1"/>
</dbReference>
<dbReference type="NCBIfam" id="TIGR01060">
    <property type="entry name" value="eno"/>
    <property type="match status" value="1"/>
</dbReference>
<dbReference type="InterPro" id="IPR029017">
    <property type="entry name" value="Enolase-like_N"/>
</dbReference>
<feature type="binding site" evidence="11">
    <location>
        <position position="314"/>
    </location>
    <ligand>
        <name>substrate</name>
    </ligand>
</feature>
<accession>A0A1F6A7B2</accession>
<feature type="binding site" evidence="9 12">
    <location>
        <position position="287"/>
    </location>
    <ligand>
        <name>Mg(2+)</name>
        <dbReference type="ChEBI" id="CHEBI:18420"/>
    </ligand>
</feature>
<dbReference type="GO" id="GO:0000015">
    <property type="term" value="C:phosphopyruvate hydratase complex"/>
    <property type="evidence" value="ECO:0007669"/>
    <property type="project" value="InterPro"/>
</dbReference>
<dbReference type="GO" id="GO:0005576">
    <property type="term" value="C:extracellular region"/>
    <property type="evidence" value="ECO:0007669"/>
    <property type="project" value="UniProtKB-SubCell"/>
</dbReference>
<feature type="binding site" evidence="9">
    <location>
        <position position="168"/>
    </location>
    <ligand>
        <name>(2R)-2-phosphoglycerate</name>
        <dbReference type="ChEBI" id="CHEBI:58289"/>
    </ligand>
</feature>
<feature type="binding site" evidence="11">
    <location>
        <position position="169"/>
    </location>
    <ligand>
        <name>substrate</name>
    </ligand>
</feature>
<dbReference type="Pfam" id="PF00113">
    <property type="entry name" value="Enolase_C"/>
    <property type="match status" value="1"/>
</dbReference>
<dbReference type="SMART" id="SM01193">
    <property type="entry name" value="Enolase_N"/>
    <property type="match status" value="1"/>
</dbReference>
<dbReference type="SFLD" id="SFLDG00178">
    <property type="entry name" value="enolase"/>
    <property type="match status" value="1"/>
</dbReference>
<dbReference type="Proteomes" id="UP000177092">
    <property type="component" value="Unassembled WGS sequence"/>
</dbReference>
<dbReference type="STRING" id="1798384.A3D03_05420"/>
<feature type="domain" description="Enolase C-terminal TIM barrel" evidence="13">
    <location>
        <begin position="144"/>
        <end position="414"/>
    </location>
</feature>
<dbReference type="PRINTS" id="PR00148">
    <property type="entry name" value="ENOLASE"/>
</dbReference>
<feature type="binding site" evidence="11">
    <location>
        <begin position="366"/>
        <end position="369"/>
    </location>
    <ligand>
        <name>substrate</name>
    </ligand>
</feature>
<dbReference type="PANTHER" id="PTHR11902">
    <property type="entry name" value="ENOLASE"/>
    <property type="match status" value="1"/>
</dbReference>
<dbReference type="GO" id="GO:0006096">
    <property type="term" value="P:glycolytic process"/>
    <property type="evidence" value="ECO:0007669"/>
    <property type="project" value="UniProtKB-UniRule"/>
</dbReference>
<comment type="similarity">
    <text evidence="2 9">Belongs to the enolase family.</text>
</comment>
<dbReference type="Gene3D" id="3.30.390.10">
    <property type="entry name" value="Enolase-like, N-terminal domain"/>
    <property type="match status" value="1"/>
</dbReference>
<dbReference type="InterPro" id="IPR020810">
    <property type="entry name" value="Enolase_C"/>
</dbReference>
<comment type="catalytic activity">
    <reaction evidence="9">
        <text>(2R)-2-phosphoglycerate = phosphoenolpyruvate + H2O</text>
        <dbReference type="Rhea" id="RHEA:10164"/>
        <dbReference type="ChEBI" id="CHEBI:15377"/>
        <dbReference type="ChEBI" id="CHEBI:58289"/>
        <dbReference type="ChEBI" id="CHEBI:58702"/>
        <dbReference type="EC" id="4.2.1.11"/>
    </reaction>
</comment>
<dbReference type="PANTHER" id="PTHR11902:SF1">
    <property type="entry name" value="ENOLASE"/>
    <property type="match status" value="1"/>
</dbReference>
<evidence type="ECO:0000256" key="4">
    <source>
        <dbReference type="ARBA" id="ARBA00017068"/>
    </source>
</evidence>
<evidence type="ECO:0000256" key="11">
    <source>
        <dbReference type="PIRSR" id="PIRSR001400-2"/>
    </source>
</evidence>
<evidence type="ECO:0000256" key="10">
    <source>
        <dbReference type="PIRSR" id="PIRSR001400-1"/>
    </source>
</evidence>
<keyword evidence="7 9" id="KW-0324">Glycolysis</keyword>
<keyword evidence="5 9" id="KW-0964">Secreted</keyword>
<dbReference type="Pfam" id="PF03952">
    <property type="entry name" value="Enolase_N"/>
    <property type="match status" value="1"/>
</dbReference>
<dbReference type="FunFam" id="3.30.390.10:FF:000001">
    <property type="entry name" value="Enolase"/>
    <property type="match status" value="1"/>
</dbReference>
<dbReference type="InterPro" id="IPR020811">
    <property type="entry name" value="Enolase_N"/>
</dbReference>
<feature type="binding site" evidence="9">
    <location>
        <position position="368"/>
    </location>
    <ligand>
        <name>(2R)-2-phosphoglycerate</name>
        <dbReference type="ChEBI" id="CHEBI:58289"/>
    </ligand>
</feature>
<organism evidence="15 16">
    <name type="scientific">Candidatus Gottesmanbacteria bacterium RIFCSPHIGHO2_02_FULL_40_13</name>
    <dbReference type="NCBI Taxonomy" id="1798384"/>
    <lineage>
        <taxon>Bacteria</taxon>
        <taxon>Candidatus Gottesmaniibacteriota</taxon>
    </lineage>
</organism>
<evidence type="ECO:0000256" key="7">
    <source>
        <dbReference type="ARBA" id="ARBA00023152"/>
    </source>
</evidence>
<evidence type="ECO:0000256" key="8">
    <source>
        <dbReference type="ARBA" id="ARBA00023239"/>
    </source>
</evidence>
<evidence type="ECO:0000259" key="14">
    <source>
        <dbReference type="SMART" id="SM01193"/>
    </source>
</evidence>
<comment type="cofactor">
    <cofactor evidence="9">
        <name>Mg(2+)</name>
        <dbReference type="ChEBI" id="CHEBI:18420"/>
    </cofactor>
    <text evidence="9">Binds a second Mg(2+) ion via substrate during catalysis.</text>
</comment>
<dbReference type="PROSITE" id="PS00164">
    <property type="entry name" value="ENOLASE"/>
    <property type="match status" value="1"/>
</dbReference>
<evidence type="ECO:0000256" key="3">
    <source>
        <dbReference type="ARBA" id="ARBA00012058"/>
    </source>
</evidence>
<sequence>MPKIKDIKSREIIDSRGVPTLETTVLLDGGFIGKASIPSGASTGTHEALELRDNDPKRFQGKGVLKAVANVDKIILQLLKGRDAADQAGIDQQMINLDGTPNKSKLGANAILSVSLAVCRAAAKSAKMDLFRYLNKISGISINFSRYPVPLFNVINGGLHGTGNLSIQEFIIAVQNTFSFSRSLEIGVNFYQDLKKLLKKRSLITSVGDEGGFTPQFRDDREALDILTFLIQSNSLYQKHIRLAIDFAASVYYQSGQYHINDKLYSPDEYLVYLFNLYHKYKPLSLEDPFPEDNWEEWAGFMKKVEGKVQVVGDDLLVTDPDRLAKAIREKACNSILIKLNQIGSLSETLEVIKQAQKNNFKVIISHRSGETNDSFIADLAVAVNADMVKFGAPVRGERVAKYNRLLEIYSGNQT</sequence>
<feature type="domain" description="Enolase N-terminal" evidence="14">
    <location>
        <begin position="4"/>
        <end position="134"/>
    </location>
</feature>
<dbReference type="EC" id="4.2.1.11" evidence="3 9"/>
<keyword evidence="8 9" id="KW-0456">Lyase</keyword>
<evidence type="ECO:0000256" key="12">
    <source>
        <dbReference type="PIRSR" id="PIRSR001400-3"/>
    </source>
</evidence>
<evidence type="ECO:0000256" key="2">
    <source>
        <dbReference type="ARBA" id="ARBA00009604"/>
    </source>
</evidence>
<comment type="pathway">
    <text evidence="1 9">Carbohydrate degradation; glycolysis; pyruvate from D-glyceraldehyde 3-phosphate: step 4/5.</text>
</comment>
<dbReference type="SMART" id="SM01192">
    <property type="entry name" value="Enolase_C"/>
    <property type="match status" value="1"/>
</dbReference>
<dbReference type="InterPro" id="IPR020809">
    <property type="entry name" value="Enolase_CS"/>
</dbReference>
<feature type="binding site" evidence="9">
    <location>
        <position position="339"/>
    </location>
    <ligand>
        <name>(2R)-2-phosphoglycerate</name>
        <dbReference type="ChEBI" id="CHEBI:58289"/>
    </ligand>
</feature>
<gene>
    <name evidence="9" type="primary">eno</name>
    <name evidence="15" type="ORF">A3D03_05420</name>
</gene>
<feature type="active site" description="Proton donor" evidence="9 10">
    <location>
        <position position="210"/>
    </location>
</feature>
<feature type="binding site" evidence="9">
    <location>
        <position position="390"/>
    </location>
    <ligand>
        <name>(2R)-2-phosphoglycerate</name>
        <dbReference type="ChEBI" id="CHEBI:58289"/>
    </ligand>
</feature>
<feature type="binding site" evidence="11">
    <location>
        <position position="390"/>
    </location>
    <ligand>
        <name>substrate</name>
    </ligand>
</feature>
<evidence type="ECO:0000313" key="15">
    <source>
        <dbReference type="EMBL" id="OGG20618.1"/>
    </source>
</evidence>
<feature type="binding site" evidence="9">
    <location>
        <position position="369"/>
    </location>
    <ligand>
        <name>(2R)-2-phosphoglycerate</name>
        <dbReference type="ChEBI" id="CHEBI:58289"/>
    </ligand>
</feature>
<evidence type="ECO:0000256" key="1">
    <source>
        <dbReference type="ARBA" id="ARBA00005031"/>
    </source>
</evidence>
<protein>
    <recommendedName>
        <fullName evidence="4 9">Enolase</fullName>
        <ecNumber evidence="3 9">4.2.1.11</ecNumber>
    </recommendedName>
    <alternativeName>
        <fullName evidence="9">2-phospho-D-glycerate hydro-lyase</fullName>
    </alternativeName>
    <alternativeName>
        <fullName evidence="9">2-phosphoglycerate dehydratase</fullName>
    </alternativeName>
</protein>
<dbReference type="CDD" id="cd03313">
    <property type="entry name" value="enolase"/>
    <property type="match status" value="1"/>
</dbReference>
<evidence type="ECO:0000256" key="6">
    <source>
        <dbReference type="ARBA" id="ARBA00022842"/>
    </source>
</evidence>
<dbReference type="GO" id="GO:0004634">
    <property type="term" value="F:phosphopyruvate hydratase activity"/>
    <property type="evidence" value="ECO:0007669"/>
    <property type="project" value="UniProtKB-UniRule"/>
</dbReference>
<dbReference type="InterPro" id="IPR000941">
    <property type="entry name" value="Enolase"/>
</dbReference>